<keyword evidence="1" id="KW-0597">Phosphoprotein</keyword>
<proteinExistence type="predicted"/>
<dbReference type="AlphaFoldDB" id="A0AAU7UES4"/>
<dbReference type="InterPro" id="IPR011006">
    <property type="entry name" value="CheY-like_superfamily"/>
</dbReference>
<protein>
    <submittedName>
        <fullName evidence="3">Response regulator</fullName>
    </submittedName>
</protein>
<feature type="domain" description="Response regulatory" evidence="2">
    <location>
        <begin position="6"/>
        <end position="129"/>
    </location>
</feature>
<gene>
    <name evidence="3" type="ORF">ABOD76_21470</name>
</gene>
<evidence type="ECO:0000256" key="1">
    <source>
        <dbReference type="PROSITE-ProRule" id="PRU00169"/>
    </source>
</evidence>
<evidence type="ECO:0000313" key="3">
    <source>
        <dbReference type="EMBL" id="XBV87268.1"/>
    </source>
</evidence>
<reference evidence="3" key="1">
    <citation type="submission" date="2024-06" db="EMBL/GenBank/DDBJ databases">
        <title>Draft Genome Sequence of Deinococcus sonorensis Type Strain KR-87, a Biofilm Producing Representative of the Genus Deinococcus.</title>
        <authorList>
            <person name="Boren L.S."/>
            <person name="Grosso R.A."/>
            <person name="Hugenberg-Cox A.N."/>
            <person name="Hill J.T.E."/>
            <person name="Albert C.M."/>
            <person name="Tuohy J.M."/>
        </authorList>
    </citation>
    <scope>NUCLEOTIDE SEQUENCE</scope>
    <source>
        <strain evidence="3">KR-87</strain>
        <plasmid evidence="3">pDson02</plasmid>
    </source>
</reference>
<geneLocation type="plasmid" evidence="3">
    <name>pDson02</name>
</geneLocation>
<organism evidence="3">
    <name type="scientific">Deinococcus sonorensis KR-87</name>
    <dbReference type="NCBI Taxonomy" id="694439"/>
    <lineage>
        <taxon>Bacteria</taxon>
        <taxon>Thermotogati</taxon>
        <taxon>Deinococcota</taxon>
        <taxon>Deinococci</taxon>
        <taxon>Deinococcales</taxon>
        <taxon>Deinococcaceae</taxon>
        <taxon>Deinococcus</taxon>
    </lineage>
</organism>
<dbReference type="SUPFAM" id="SSF52172">
    <property type="entry name" value="CheY-like"/>
    <property type="match status" value="1"/>
</dbReference>
<dbReference type="PANTHER" id="PTHR44520:SF2">
    <property type="entry name" value="RESPONSE REGULATOR RCP1"/>
    <property type="match status" value="1"/>
</dbReference>
<dbReference type="InterPro" id="IPR052893">
    <property type="entry name" value="TCS_response_regulator"/>
</dbReference>
<dbReference type="KEGG" id="dsc:ABOD76_21470"/>
<dbReference type="PANTHER" id="PTHR44520">
    <property type="entry name" value="RESPONSE REGULATOR RCP1-RELATED"/>
    <property type="match status" value="1"/>
</dbReference>
<keyword evidence="3" id="KW-0614">Plasmid</keyword>
<dbReference type="GO" id="GO:0000160">
    <property type="term" value="P:phosphorelay signal transduction system"/>
    <property type="evidence" value="ECO:0007669"/>
    <property type="project" value="InterPro"/>
</dbReference>
<name>A0AAU7UES4_9DEIO</name>
<evidence type="ECO:0000259" key="2">
    <source>
        <dbReference type="PROSITE" id="PS50110"/>
    </source>
</evidence>
<dbReference type="RefSeq" id="WP_350245418.1">
    <property type="nucleotide sequence ID" value="NZ_CP158300.1"/>
</dbReference>
<dbReference type="SMART" id="SM00448">
    <property type="entry name" value="REC"/>
    <property type="match status" value="1"/>
</dbReference>
<accession>A0AAU7UES4</accession>
<dbReference type="InterPro" id="IPR001789">
    <property type="entry name" value="Sig_transdc_resp-reg_receiver"/>
</dbReference>
<dbReference type="EMBL" id="CP158300">
    <property type="protein sequence ID" value="XBV87268.1"/>
    <property type="molecule type" value="Genomic_DNA"/>
</dbReference>
<dbReference type="Pfam" id="PF00072">
    <property type="entry name" value="Response_reg"/>
    <property type="match status" value="1"/>
</dbReference>
<feature type="modified residue" description="4-aspartylphosphate" evidence="1">
    <location>
        <position position="62"/>
    </location>
</feature>
<sequence>MLSAPDLLLVEDNNATGTLILSALSYVTPAPRCQIVPSGEAALSVLSAAEGPAQWPRLIVLDLILPGMSGFSLLRHLSDHPQLCRIPVVVLSVSHAEDDILASYKGYASSYLVKPHTFDDWVHMFQALLDFWLRTATLVPRRL</sequence>
<dbReference type="Gene3D" id="3.40.50.2300">
    <property type="match status" value="1"/>
</dbReference>
<dbReference type="PROSITE" id="PS50110">
    <property type="entry name" value="RESPONSE_REGULATORY"/>
    <property type="match status" value="1"/>
</dbReference>